<dbReference type="Proteomes" id="UP000323597">
    <property type="component" value="Chromosome A04"/>
</dbReference>
<evidence type="ECO:0000256" key="1">
    <source>
        <dbReference type="SAM" id="MobiDB-lite"/>
    </source>
</evidence>
<keyword evidence="3" id="KW-1185">Reference proteome</keyword>
<sequence>MEAGKGTGSSPPSITTQLFGSREPPPSSNEVLRALLSPQSKVSGGRYFRPGMVALPQDSLNVPQNAKPTTNVHASSVESCFGHRDKALEEVRKCLKTLESVFKGKKFFGGDTTGLLNIQQDSGLDFLTADECPVLIKCCEEFVDCNVVKRHLPPTHKLIAFLKNWLSGNGWTD</sequence>
<gene>
    <name evidence="2" type="ORF">E1A91_A04G113000v1</name>
</gene>
<dbReference type="InterPro" id="IPR036282">
    <property type="entry name" value="Glutathione-S-Trfase_C_sf"/>
</dbReference>
<dbReference type="EMBL" id="CM017639">
    <property type="protein sequence ID" value="TYJ40047.1"/>
    <property type="molecule type" value="Genomic_DNA"/>
</dbReference>
<dbReference type="SUPFAM" id="SSF47616">
    <property type="entry name" value="GST C-terminal domain-like"/>
    <property type="match status" value="1"/>
</dbReference>
<protein>
    <submittedName>
        <fullName evidence="2">Uncharacterized protein</fullName>
    </submittedName>
</protein>
<dbReference type="CDD" id="cd03185">
    <property type="entry name" value="GST_C_Tau"/>
    <property type="match status" value="1"/>
</dbReference>
<dbReference type="Gene3D" id="1.20.1050.10">
    <property type="match status" value="1"/>
</dbReference>
<dbReference type="AlphaFoldDB" id="A0A5D2ZMC5"/>
<organism evidence="2 3">
    <name type="scientific">Gossypium mustelinum</name>
    <name type="common">Cotton</name>
    <name type="synonym">Gossypium caicoense</name>
    <dbReference type="NCBI Taxonomy" id="34275"/>
    <lineage>
        <taxon>Eukaryota</taxon>
        <taxon>Viridiplantae</taxon>
        <taxon>Streptophyta</taxon>
        <taxon>Embryophyta</taxon>
        <taxon>Tracheophyta</taxon>
        <taxon>Spermatophyta</taxon>
        <taxon>Magnoliopsida</taxon>
        <taxon>eudicotyledons</taxon>
        <taxon>Gunneridae</taxon>
        <taxon>Pentapetalae</taxon>
        <taxon>rosids</taxon>
        <taxon>malvids</taxon>
        <taxon>Malvales</taxon>
        <taxon>Malvaceae</taxon>
        <taxon>Malvoideae</taxon>
        <taxon>Gossypium</taxon>
    </lineage>
</organism>
<dbReference type="GO" id="GO:0004364">
    <property type="term" value="F:glutathione transferase activity"/>
    <property type="evidence" value="ECO:0007669"/>
    <property type="project" value="InterPro"/>
</dbReference>
<proteinExistence type="predicted"/>
<feature type="compositionally biased region" description="Polar residues" evidence="1">
    <location>
        <begin position="8"/>
        <end position="19"/>
    </location>
</feature>
<accession>A0A5D2ZMC5</accession>
<dbReference type="GO" id="GO:0006749">
    <property type="term" value="P:glutathione metabolic process"/>
    <property type="evidence" value="ECO:0007669"/>
    <property type="project" value="InterPro"/>
</dbReference>
<name>A0A5D2ZMC5_GOSMU</name>
<feature type="region of interest" description="Disordered" evidence="1">
    <location>
        <begin position="1"/>
        <end position="30"/>
    </location>
</feature>
<reference evidence="2 3" key="1">
    <citation type="submission" date="2019-07" db="EMBL/GenBank/DDBJ databases">
        <title>WGS assembly of Gossypium mustelinum.</title>
        <authorList>
            <person name="Chen Z.J."/>
            <person name="Sreedasyam A."/>
            <person name="Ando A."/>
            <person name="Song Q."/>
            <person name="De L."/>
            <person name="Hulse-Kemp A."/>
            <person name="Ding M."/>
            <person name="Ye W."/>
            <person name="Kirkbride R."/>
            <person name="Jenkins J."/>
            <person name="Plott C."/>
            <person name="Lovell J."/>
            <person name="Lin Y.-M."/>
            <person name="Vaughn R."/>
            <person name="Liu B."/>
            <person name="Li W."/>
            <person name="Simpson S."/>
            <person name="Scheffler B."/>
            <person name="Saski C."/>
            <person name="Grover C."/>
            <person name="Hu G."/>
            <person name="Conover J."/>
            <person name="Carlson J."/>
            <person name="Shu S."/>
            <person name="Boston L."/>
            <person name="Williams M."/>
            <person name="Peterson D."/>
            <person name="Mcgee K."/>
            <person name="Jones D."/>
            <person name="Wendel J."/>
            <person name="Stelly D."/>
            <person name="Grimwood J."/>
            <person name="Schmutz J."/>
        </authorList>
    </citation>
    <scope>NUCLEOTIDE SEQUENCE [LARGE SCALE GENOMIC DNA]</scope>
    <source>
        <strain evidence="2">1408120.09</strain>
    </source>
</reference>
<evidence type="ECO:0000313" key="3">
    <source>
        <dbReference type="Proteomes" id="UP000323597"/>
    </source>
</evidence>
<dbReference type="InterPro" id="IPR045074">
    <property type="entry name" value="GST_C_Tau"/>
</dbReference>
<evidence type="ECO:0000313" key="2">
    <source>
        <dbReference type="EMBL" id="TYJ40047.1"/>
    </source>
</evidence>